<protein>
    <submittedName>
        <fullName evidence="2">Uncharacterized protein</fullName>
    </submittedName>
</protein>
<organism evidence="2 3">
    <name type="scientific">Trametes pubescens</name>
    <name type="common">White-rot fungus</name>
    <dbReference type="NCBI Taxonomy" id="154538"/>
    <lineage>
        <taxon>Eukaryota</taxon>
        <taxon>Fungi</taxon>
        <taxon>Dikarya</taxon>
        <taxon>Basidiomycota</taxon>
        <taxon>Agaricomycotina</taxon>
        <taxon>Agaricomycetes</taxon>
        <taxon>Polyporales</taxon>
        <taxon>Polyporaceae</taxon>
        <taxon>Trametes</taxon>
    </lineage>
</organism>
<sequence length="391" mass="43115">MDLQHIDGTLDECWRPFHGVRQQEPPKAPRRDEMLSPLPLQGMQQLFPFQDTVIPPTPPLPEPSLPPAPSTYHAYSSLTAAQAMSPTSPSIPYFSTPTYFNVPYGQSTAYLVSPPSQCLPSYEGSPGGASVSSHRSLGQISSPGQASVYYSLPPSPATRASSVYYTPMQAAPSTLPDISGASQTLPSSGTSSTPTRLRRVRIKQTIPYSSEWRDTAKETFTTGGIPGVPVLAVLQDCTALDRHEEITALKITKVRLIRLVIAVSRHIRVEARFPHQTDTFTLLQWPGYGEDRHYITVKKGEVCMTRGELARAICSQISTFMTRAAVSCSYLIRRVFQTLILLVFDLQKQHLRPKYAQWAIGKHGITIDQLWLVSLAKAQTGVWLAGLEVLP</sequence>
<evidence type="ECO:0000256" key="1">
    <source>
        <dbReference type="SAM" id="MobiDB-lite"/>
    </source>
</evidence>
<dbReference type="Proteomes" id="UP000184267">
    <property type="component" value="Unassembled WGS sequence"/>
</dbReference>
<dbReference type="OMA" id="YYTPMQA"/>
<dbReference type="AlphaFoldDB" id="A0A1M2V393"/>
<dbReference type="OrthoDB" id="2662268at2759"/>
<feature type="region of interest" description="Disordered" evidence="1">
    <location>
        <begin position="175"/>
        <end position="195"/>
    </location>
</feature>
<evidence type="ECO:0000313" key="2">
    <source>
        <dbReference type="EMBL" id="OJT02017.1"/>
    </source>
</evidence>
<evidence type="ECO:0000313" key="3">
    <source>
        <dbReference type="Proteomes" id="UP000184267"/>
    </source>
</evidence>
<keyword evidence="3" id="KW-1185">Reference proteome</keyword>
<comment type="caution">
    <text evidence="2">The sequence shown here is derived from an EMBL/GenBank/DDBJ whole genome shotgun (WGS) entry which is preliminary data.</text>
</comment>
<accession>A0A1M2V393</accession>
<reference evidence="2 3" key="1">
    <citation type="submission" date="2016-10" db="EMBL/GenBank/DDBJ databases">
        <title>Genome sequence of the basidiomycete white-rot fungus Trametes pubescens.</title>
        <authorList>
            <person name="Makela M.R."/>
            <person name="Granchi Z."/>
            <person name="Peng M."/>
            <person name="De Vries R.P."/>
            <person name="Grigoriev I."/>
            <person name="Riley R."/>
            <person name="Hilden K."/>
        </authorList>
    </citation>
    <scope>NUCLEOTIDE SEQUENCE [LARGE SCALE GENOMIC DNA]</scope>
    <source>
        <strain evidence="2 3">FBCC735</strain>
    </source>
</reference>
<name>A0A1M2V393_TRAPU</name>
<proteinExistence type="predicted"/>
<dbReference type="EMBL" id="MNAD01001707">
    <property type="protein sequence ID" value="OJT02017.1"/>
    <property type="molecule type" value="Genomic_DNA"/>
</dbReference>
<gene>
    <name evidence="2" type="ORF">TRAPUB_7551</name>
</gene>
<feature type="compositionally biased region" description="Low complexity" evidence="1">
    <location>
        <begin position="184"/>
        <end position="195"/>
    </location>
</feature>